<reference evidence="3" key="2">
    <citation type="submission" date="2023-02" db="EMBL/GenBank/DDBJ databases">
        <authorList>
            <person name="Ashton P.M."/>
            <person name="Dallman T."/>
            <person name="Nair S."/>
            <person name="De Pinna E."/>
            <person name="Peters T."/>
            <person name="Grant K."/>
        </authorList>
    </citation>
    <scope>NUCLEOTIDE SEQUENCE</scope>
    <source>
        <strain evidence="3">01103883</strain>
    </source>
</reference>
<comment type="caution">
    <text evidence="2">The sequence shown here is derived from an EMBL/GenBank/DDBJ whole genome shotgun (WGS) entry which is preliminary data.</text>
</comment>
<dbReference type="EMBL" id="CPZF01000003">
    <property type="protein sequence ID" value="CNF47495.1"/>
    <property type="molecule type" value="Genomic_DNA"/>
</dbReference>
<feature type="coiled-coil region" evidence="1">
    <location>
        <begin position="136"/>
        <end position="163"/>
    </location>
</feature>
<dbReference type="Gene3D" id="1.20.1270.340">
    <property type="match status" value="1"/>
</dbReference>
<organism evidence="2 4">
    <name type="scientific">Yersinia enterocolitica</name>
    <dbReference type="NCBI Taxonomy" id="630"/>
    <lineage>
        <taxon>Bacteria</taxon>
        <taxon>Pseudomonadati</taxon>
        <taxon>Pseudomonadota</taxon>
        <taxon>Gammaproteobacteria</taxon>
        <taxon>Enterobacterales</taxon>
        <taxon>Yersiniaceae</taxon>
        <taxon>Yersinia</taxon>
    </lineage>
</organism>
<dbReference type="Proteomes" id="UP000041356">
    <property type="component" value="Unassembled WGS sequence"/>
</dbReference>
<sequence>MSTEKLLQVLESQIEALSAQVGPQANMPSQQARFDLKLFGNHGNRFRDYLLEVHKNMAQLKQVVAENRTQQVAFLAEKLVAQISALQRELATQKLRKTNPEPKYNKLDPYHKLAEHQDYERRILAMIQDRESQLGKQNLLTEQQKIQKELAALEGRLMRCRQALIKIERSIEKKENGF</sequence>
<name>A0A0E1NBU6_YEREN</name>
<dbReference type="KEGG" id="yef:FORC2_3058"/>
<dbReference type="InterPro" id="IPR010890">
    <property type="entry name" value="PriC"/>
</dbReference>
<dbReference type="AlphaFoldDB" id="A0A0E1NBU6"/>
<dbReference type="EMBL" id="ABNAVX010000006">
    <property type="protein sequence ID" value="ELI8101768.1"/>
    <property type="molecule type" value="Genomic_DNA"/>
</dbReference>
<protein>
    <submittedName>
        <fullName evidence="2 3">Primosomal replication protein</fullName>
    </submittedName>
</protein>
<accession>A0A0E1NBU6</accession>
<gene>
    <name evidence="2" type="primary">priC</name>
    <name evidence="2" type="ORF">ERS137939_01582</name>
    <name evidence="3" type="ORF">RSF11_001463</name>
</gene>
<dbReference type="InterPro" id="IPR038338">
    <property type="entry name" value="PriC_sf"/>
</dbReference>
<reference evidence="2 4" key="1">
    <citation type="submission" date="2015-03" db="EMBL/GenBank/DDBJ databases">
        <authorList>
            <consortium name="Pathogen Informatics"/>
            <person name="Murphy D."/>
        </authorList>
    </citation>
    <scope>NUCLEOTIDE SEQUENCE [LARGE SCALE GENOMIC DNA]</scope>
    <source>
        <strain evidence="2 4">IP27818</strain>
    </source>
</reference>
<dbReference type="KEGG" id="yet:CH48_2741"/>
<proteinExistence type="predicted"/>
<dbReference type="KEGG" id="yew:CH47_2471"/>
<keyword evidence="1" id="KW-0175">Coiled coil</keyword>
<evidence type="ECO:0000313" key="2">
    <source>
        <dbReference type="EMBL" id="CNF47495.1"/>
    </source>
</evidence>
<evidence type="ECO:0000313" key="3">
    <source>
        <dbReference type="EMBL" id="ELI8101768.1"/>
    </source>
</evidence>
<evidence type="ECO:0000256" key="1">
    <source>
        <dbReference type="SAM" id="Coils"/>
    </source>
</evidence>
<dbReference type="Proteomes" id="UP001182355">
    <property type="component" value="Unassembled WGS sequence"/>
</dbReference>
<evidence type="ECO:0000313" key="4">
    <source>
        <dbReference type="Proteomes" id="UP000041356"/>
    </source>
</evidence>
<dbReference type="RefSeq" id="WP_005167706.1">
    <property type="nucleotide sequence ID" value="NZ_CAADJK010000001.1"/>
</dbReference>
<dbReference type="Pfam" id="PF07445">
    <property type="entry name" value="PriC"/>
    <property type="match status" value="1"/>
</dbReference>
<dbReference type="OMA" id="QHQEYER"/>